<protein>
    <recommendedName>
        <fullName evidence="3 12">Thymidylate kinase</fullName>
        <ecNumber evidence="2 12">2.7.4.9</ecNumber>
    </recommendedName>
    <alternativeName>
        <fullName evidence="9 12">dTMP kinase</fullName>
    </alternativeName>
</protein>
<dbReference type="FunFam" id="3.40.50.300:FF:000225">
    <property type="entry name" value="Thymidylate kinase"/>
    <property type="match status" value="1"/>
</dbReference>
<evidence type="ECO:0000256" key="8">
    <source>
        <dbReference type="ARBA" id="ARBA00022840"/>
    </source>
</evidence>
<evidence type="ECO:0000256" key="11">
    <source>
        <dbReference type="ARBA" id="ARBA00057735"/>
    </source>
</evidence>
<dbReference type="GO" id="GO:0005524">
    <property type="term" value="F:ATP binding"/>
    <property type="evidence" value="ECO:0007669"/>
    <property type="project" value="UniProtKB-UniRule"/>
</dbReference>
<evidence type="ECO:0000256" key="1">
    <source>
        <dbReference type="ARBA" id="ARBA00009776"/>
    </source>
</evidence>
<dbReference type="GO" id="GO:0006227">
    <property type="term" value="P:dUDP biosynthetic process"/>
    <property type="evidence" value="ECO:0007669"/>
    <property type="project" value="TreeGrafter"/>
</dbReference>
<evidence type="ECO:0000256" key="3">
    <source>
        <dbReference type="ARBA" id="ARBA00017144"/>
    </source>
</evidence>
<evidence type="ECO:0000256" key="4">
    <source>
        <dbReference type="ARBA" id="ARBA00022679"/>
    </source>
</evidence>
<accession>A0A4P8IRT1</accession>
<keyword evidence="7 12" id="KW-0418">Kinase</keyword>
<dbReference type="Proteomes" id="UP000298656">
    <property type="component" value="Chromosome 1"/>
</dbReference>
<organism evidence="14 15">
    <name type="scientific">Trinickia violacea</name>
    <dbReference type="NCBI Taxonomy" id="2571746"/>
    <lineage>
        <taxon>Bacteria</taxon>
        <taxon>Pseudomonadati</taxon>
        <taxon>Pseudomonadota</taxon>
        <taxon>Betaproteobacteria</taxon>
        <taxon>Burkholderiales</taxon>
        <taxon>Burkholderiaceae</taxon>
        <taxon>Trinickia</taxon>
    </lineage>
</organism>
<comment type="function">
    <text evidence="11 12">Phosphorylation of dTMP to form dTDP in both de novo and salvage pathways of dTTP synthesis.</text>
</comment>
<gene>
    <name evidence="12" type="primary">tmk</name>
    <name evidence="14" type="ORF">FAZ95_11160</name>
</gene>
<dbReference type="EMBL" id="CP040077">
    <property type="protein sequence ID" value="QCP49684.1"/>
    <property type="molecule type" value="Genomic_DNA"/>
</dbReference>
<dbReference type="NCBIfam" id="TIGR00041">
    <property type="entry name" value="DTMP_kinase"/>
    <property type="match status" value="1"/>
</dbReference>
<dbReference type="InterPro" id="IPR039430">
    <property type="entry name" value="Thymidylate_kin-like_dom"/>
</dbReference>
<dbReference type="OrthoDB" id="9774907at2"/>
<dbReference type="InterPro" id="IPR018094">
    <property type="entry name" value="Thymidylate_kinase"/>
</dbReference>
<dbReference type="GO" id="GO:0006235">
    <property type="term" value="P:dTTP biosynthetic process"/>
    <property type="evidence" value="ECO:0007669"/>
    <property type="project" value="UniProtKB-UniRule"/>
</dbReference>
<dbReference type="CDD" id="cd01672">
    <property type="entry name" value="TMPK"/>
    <property type="match status" value="1"/>
</dbReference>
<dbReference type="GO" id="GO:0004798">
    <property type="term" value="F:dTMP kinase activity"/>
    <property type="evidence" value="ECO:0007669"/>
    <property type="project" value="UniProtKB-UniRule"/>
</dbReference>
<dbReference type="GO" id="GO:0006233">
    <property type="term" value="P:dTDP biosynthetic process"/>
    <property type="evidence" value="ECO:0007669"/>
    <property type="project" value="InterPro"/>
</dbReference>
<dbReference type="InterPro" id="IPR027417">
    <property type="entry name" value="P-loop_NTPase"/>
</dbReference>
<evidence type="ECO:0000313" key="15">
    <source>
        <dbReference type="Proteomes" id="UP000298656"/>
    </source>
</evidence>
<keyword evidence="8 12" id="KW-0067">ATP-binding</keyword>
<evidence type="ECO:0000256" key="12">
    <source>
        <dbReference type="HAMAP-Rule" id="MF_00165"/>
    </source>
</evidence>
<dbReference type="AlphaFoldDB" id="A0A4P8IRT1"/>
<keyword evidence="6 12" id="KW-0547">Nucleotide-binding</keyword>
<dbReference type="PANTHER" id="PTHR10344:SF4">
    <property type="entry name" value="UMP-CMP KINASE 2, MITOCHONDRIAL"/>
    <property type="match status" value="1"/>
</dbReference>
<comment type="similarity">
    <text evidence="1 12">Belongs to the thymidylate kinase family.</text>
</comment>
<evidence type="ECO:0000256" key="7">
    <source>
        <dbReference type="ARBA" id="ARBA00022777"/>
    </source>
</evidence>
<dbReference type="RefSeq" id="WP_137332509.1">
    <property type="nucleotide sequence ID" value="NZ_CP040077.1"/>
</dbReference>
<evidence type="ECO:0000256" key="10">
    <source>
        <dbReference type="ARBA" id="ARBA00048743"/>
    </source>
</evidence>
<name>A0A4P8IRT1_9BURK</name>
<dbReference type="GO" id="GO:0005829">
    <property type="term" value="C:cytosol"/>
    <property type="evidence" value="ECO:0007669"/>
    <property type="project" value="TreeGrafter"/>
</dbReference>
<evidence type="ECO:0000256" key="9">
    <source>
        <dbReference type="ARBA" id="ARBA00029962"/>
    </source>
</evidence>
<keyword evidence="15" id="KW-1185">Reference proteome</keyword>
<feature type="binding site" evidence="12">
    <location>
        <begin position="11"/>
        <end position="18"/>
    </location>
    <ligand>
        <name>ATP</name>
        <dbReference type="ChEBI" id="CHEBI:30616"/>
    </ligand>
</feature>
<feature type="domain" description="Thymidylate kinase-like" evidence="13">
    <location>
        <begin position="9"/>
        <end position="196"/>
    </location>
</feature>
<reference evidence="14 15" key="1">
    <citation type="submission" date="2019-05" db="EMBL/GenBank/DDBJ databases">
        <title>Burkholderia sp. DHOD12, isolated from subtropical forest soil.</title>
        <authorList>
            <person name="Gao Z.-H."/>
            <person name="Qiu L.-H."/>
        </authorList>
    </citation>
    <scope>NUCLEOTIDE SEQUENCE [LARGE SCALE GENOMIC DNA]</scope>
    <source>
        <strain evidence="14 15">DHOD12</strain>
    </source>
</reference>
<evidence type="ECO:0000313" key="14">
    <source>
        <dbReference type="EMBL" id="QCP49684.1"/>
    </source>
</evidence>
<dbReference type="EC" id="2.7.4.9" evidence="2 12"/>
<evidence type="ECO:0000256" key="5">
    <source>
        <dbReference type="ARBA" id="ARBA00022727"/>
    </source>
</evidence>
<evidence type="ECO:0000256" key="6">
    <source>
        <dbReference type="ARBA" id="ARBA00022741"/>
    </source>
</evidence>
<dbReference type="KEGG" id="tvl:FAZ95_11160"/>
<evidence type="ECO:0000256" key="2">
    <source>
        <dbReference type="ARBA" id="ARBA00012980"/>
    </source>
</evidence>
<dbReference type="Pfam" id="PF02223">
    <property type="entry name" value="Thymidylate_kin"/>
    <property type="match status" value="1"/>
</dbReference>
<dbReference type="SUPFAM" id="SSF52540">
    <property type="entry name" value="P-loop containing nucleoside triphosphate hydrolases"/>
    <property type="match status" value="1"/>
</dbReference>
<sequence>MTRGKFITFEGIDGAGKTTHLTWFRKRLEALLAPSGRAVVVTREPGGTPLGEALREILLHQPMNLETEALLMFAARSEHLAQVIEPALARGDWVLSDRFTDATFAYQGGGRGLPRDKLEALERWVQGGFGPDLTVLFDVPTDTASERRGAARAPDKFESETDAFFTRTRAEYLRRAEEAPHRFAIVDATQSIPRIQATLEGVIASLAA</sequence>
<proteinExistence type="inferred from homology"/>
<evidence type="ECO:0000259" key="13">
    <source>
        <dbReference type="Pfam" id="PF02223"/>
    </source>
</evidence>
<dbReference type="PANTHER" id="PTHR10344">
    <property type="entry name" value="THYMIDYLATE KINASE"/>
    <property type="match status" value="1"/>
</dbReference>
<comment type="catalytic activity">
    <reaction evidence="10 12">
        <text>dTMP + ATP = dTDP + ADP</text>
        <dbReference type="Rhea" id="RHEA:13517"/>
        <dbReference type="ChEBI" id="CHEBI:30616"/>
        <dbReference type="ChEBI" id="CHEBI:58369"/>
        <dbReference type="ChEBI" id="CHEBI:63528"/>
        <dbReference type="ChEBI" id="CHEBI:456216"/>
        <dbReference type="EC" id="2.7.4.9"/>
    </reaction>
</comment>
<dbReference type="HAMAP" id="MF_00165">
    <property type="entry name" value="Thymidylate_kinase"/>
    <property type="match status" value="1"/>
</dbReference>
<keyword evidence="4 12" id="KW-0808">Transferase</keyword>
<keyword evidence="5 12" id="KW-0545">Nucleotide biosynthesis</keyword>
<dbReference type="Gene3D" id="3.40.50.300">
    <property type="entry name" value="P-loop containing nucleotide triphosphate hydrolases"/>
    <property type="match status" value="1"/>
</dbReference>